<sequence length="111" mass="11927">MSASLLDRDDVSRLAQLARLQFTPEASQRLQDQMNAFFAIVEQMQQVDTTGVAPLSTPLAASLPLAGQSADLRLRDDAITVAPHGETQLAAHLRNAPARSEGLILVPPVIE</sequence>
<accession>A0ACC6P6F9</accession>
<name>A0ACC6P6F9_9BURK</name>
<evidence type="ECO:0000313" key="1">
    <source>
        <dbReference type="EMBL" id="MEJ7139429.1"/>
    </source>
</evidence>
<dbReference type="EMBL" id="JAWDIE010000027">
    <property type="protein sequence ID" value="MEJ7139429.1"/>
    <property type="molecule type" value="Genomic_DNA"/>
</dbReference>
<keyword evidence="2" id="KW-1185">Reference proteome</keyword>
<evidence type="ECO:0000313" key="2">
    <source>
        <dbReference type="Proteomes" id="UP001364695"/>
    </source>
</evidence>
<dbReference type="Proteomes" id="UP001364695">
    <property type="component" value="Unassembled WGS sequence"/>
</dbReference>
<protein>
    <submittedName>
        <fullName evidence="1">Asp-tRNA(Asn)/Glu-tRNA(Gln) amidotransferase subunit GatC</fullName>
    </submittedName>
</protein>
<reference evidence="1" key="1">
    <citation type="submission" date="2023-10" db="EMBL/GenBank/DDBJ databases">
        <title>Amphibacter perezi, gen. nov., sp. nov. a novel taxa of the family Comamonadaceae, class Betaproteobacteria isolated from the skin microbiota of Pelophylax perezi from different populations.</title>
        <authorList>
            <person name="Costa S."/>
            <person name="Proenca D.N."/>
            <person name="Lopes I."/>
            <person name="Morais P.V."/>
        </authorList>
    </citation>
    <scope>NUCLEOTIDE SEQUENCE</scope>
    <source>
        <strain evidence="1">SL12-8</strain>
    </source>
</reference>
<comment type="caution">
    <text evidence="1">The sequence shown here is derived from an EMBL/GenBank/DDBJ whole genome shotgun (WGS) entry which is preliminary data.</text>
</comment>
<proteinExistence type="predicted"/>
<gene>
    <name evidence="1" type="primary">gatC</name>
    <name evidence="1" type="ORF">RV045_13470</name>
</gene>
<organism evidence="1 2">
    <name type="scientific">Amphibiibacter pelophylacis</name>
    <dbReference type="NCBI Taxonomy" id="1799477"/>
    <lineage>
        <taxon>Bacteria</taxon>
        <taxon>Pseudomonadati</taxon>
        <taxon>Pseudomonadota</taxon>
        <taxon>Betaproteobacteria</taxon>
        <taxon>Burkholderiales</taxon>
        <taxon>Sphaerotilaceae</taxon>
        <taxon>Amphibiibacter</taxon>
    </lineage>
</organism>